<evidence type="ECO:0000313" key="1">
    <source>
        <dbReference type="EMBL" id="WIM99163.1"/>
    </source>
</evidence>
<evidence type="ECO:0008006" key="3">
    <source>
        <dbReference type="Google" id="ProtNLM"/>
    </source>
</evidence>
<accession>A0ABY8WRH4</accession>
<proteinExistence type="predicted"/>
<organism evidence="1 2">
    <name type="scientific">Actinoplanes oblitus</name>
    <dbReference type="NCBI Taxonomy" id="3040509"/>
    <lineage>
        <taxon>Bacteria</taxon>
        <taxon>Bacillati</taxon>
        <taxon>Actinomycetota</taxon>
        <taxon>Actinomycetes</taxon>
        <taxon>Micromonosporales</taxon>
        <taxon>Micromonosporaceae</taxon>
        <taxon>Actinoplanes</taxon>
    </lineage>
</organism>
<evidence type="ECO:0000313" key="2">
    <source>
        <dbReference type="Proteomes" id="UP001240150"/>
    </source>
</evidence>
<protein>
    <recommendedName>
        <fullName evidence="3">DUF732 domain-containing protein</fullName>
    </recommendedName>
</protein>
<gene>
    <name evidence="1" type="ORF">ACTOB_002807</name>
</gene>
<dbReference type="RefSeq" id="WP_284920602.1">
    <property type="nucleotide sequence ID" value="NZ_CP126980.1"/>
</dbReference>
<keyword evidence="2" id="KW-1185">Reference proteome</keyword>
<dbReference type="Proteomes" id="UP001240150">
    <property type="component" value="Chromosome"/>
</dbReference>
<dbReference type="EMBL" id="CP126980">
    <property type="protein sequence ID" value="WIM99163.1"/>
    <property type="molecule type" value="Genomic_DNA"/>
</dbReference>
<reference evidence="1 2" key="1">
    <citation type="submission" date="2023-06" db="EMBL/GenBank/DDBJ databases">
        <authorList>
            <person name="Yushchuk O."/>
            <person name="Binda E."/>
            <person name="Ruckert-Reed C."/>
            <person name="Fedorenko V."/>
            <person name="Kalinowski J."/>
            <person name="Marinelli F."/>
        </authorList>
    </citation>
    <scope>NUCLEOTIDE SEQUENCE [LARGE SCALE GENOMIC DNA]</scope>
    <source>
        <strain evidence="1 2">NRRL 3884</strain>
    </source>
</reference>
<name>A0ABY8WRH4_9ACTN</name>
<sequence>MAAVRREMPELALDRRDEEIADLGTQACTSSTTTLTSFGVSAAQARRLREVARTDLCPS</sequence>